<sequence length="193" mass="21585">MSATKTILYVNACVRGESRTNKLAKRVLETFKGEIEEVKLSDLIEPIRSEGFITYRNHASEGKDFSDPAFAQALQFARADVIVIAAPYWDMSFPAILKAYFEQINVIGVTFEYTEEGFPRGLCRADKLVYVTTAGGPIISDKYGFGYVKALAENFYGIKEVIQIKAEGLDIVGADVLSILDDAYKKWDFKPLK</sequence>
<dbReference type="Pfam" id="PF02525">
    <property type="entry name" value="Flavodoxin_2"/>
    <property type="match status" value="1"/>
</dbReference>
<evidence type="ECO:0000313" key="3">
    <source>
        <dbReference type="Proteomes" id="UP000001299"/>
    </source>
</evidence>
<dbReference type="Gene3D" id="3.40.50.360">
    <property type="match status" value="1"/>
</dbReference>
<accession>E0S2W1</accession>
<dbReference type="InterPro" id="IPR003680">
    <property type="entry name" value="Flavodoxin_fold"/>
</dbReference>
<protein>
    <submittedName>
        <fullName evidence="2">Acyl carrier protein phosphodiesterase AcpD</fullName>
    </submittedName>
</protein>
<evidence type="ECO:0000313" key="2">
    <source>
        <dbReference type="EMBL" id="ADL35743.1"/>
    </source>
</evidence>
<dbReference type="PANTHER" id="PTHR43741">
    <property type="entry name" value="FMN-DEPENDENT NADH-AZOREDUCTASE 1"/>
    <property type="match status" value="1"/>
</dbReference>
<dbReference type="Proteomes" id="UP000001299">
    <property type="component" value="Chromosome 2"/>
</dbReference>
<dbReference type="HOGENOM" id="CLU_088964_3_1_9"/>
<gene>
    <name evidence="2" type="primary">acpD</name>
    <name evidence="2" type="ordered locus">bpr_III054</name>
</gene>
<feature type="domain" description="Flavodoxin-like fold" evidence="1">
    <location>
        <begin position="5"/>
        <end position="187"/>
    </location>
</feature>
<dbReference type="PANTHER" id="PTHR43741:SF4">
    <property type="entry name" value="FMN-DEPENDENT NADH:QUINONE OXIDOREDUCTASE"/>
    <property type="match status" value="1"/>
</dbReference>
<dbReference type="RefSeq" id="WP_013282395.1">
    <property type="nucleotide sequence ID" value="NC_014388.1"/>
</dbReference>
<keyword evidence="3" id="KW-1185">Reference proteome</keyword>
<dbReference type="InterPro" id="IPR050104">
    <property type="entry name" value="FMN-dep_NADH:Q_OxRdtase_AzoR1"/>
</dbReference>
<organism evidence="2 3">
    <name type="scientific">Butyrivibrio proteoclasticus (strain ATCC 51982 / DSM 14932 / B316)</name>
    <name type="common">Clostridium proteoclasticum</name>
    <dbReference type="NCBI Taxonomy" id="515622"/>
    <lineage>
        <taxon>Bacteria</taxon>
        <taxon>Bacillati</taxon>
        <taxon>Bacillota</taxon>
        <taxon>Clostridia</taxon>
        <taxon>Lachnospirales</taxon>
        <taxon>Lachnospiraceae</taxon>
        <taxon>Butyrivibrio</taxon>
    </lineage>
</organism>
<evidence type="ECO:0000259" key="1">
    <source>
        <dbReference type="Pfam" id="PF02525"/>
    </source>
</evidence>
<reference evidence="2 3" key="1">
    <citation type="journal article" date="2010" name="PLoS ONE">
        <title>The glycobiome of the rumen bacterium Butyrivibrio proteoclasticus B316(T) highlights adaptation to a polysaccharide-rich environment.</title>
        <authorList>
            <person name="Kelly W.J."/>
            <person name="Leahy S.C."/>
            <person name="Altermann E."/>
            <person name="Yeoman C.J."/>
            <person name="Dunne J.C."/>
            <person name="Kong Z."/>
            <person name="Pacheco D.M."/>
            <person name="Li D."/>
            <person name="Noel S.J."/>
            <person name="Moon C.D."/>
            <person name="Cookson A.L."/>
            <person name="Attwood G.T."/>
        </authorList>
    </citation>
    <scope>NUCLEOTIDE SEQUENCE [LARGE SCALE GENOMIC DNA]</scope>
    <source>
        <strain evidence="3">ATCC 51982 / DSM 14932 / B316</strain>
    </source>
</reference>
<proteinExistence type="predicted"/>
<dbReference type="SUPFAM" id="SSF52218">
    <property type="entry name" value="Flavoproteins"/>
    <property type="match status" value="1"/>
</dbReference>
<dbReference type="STRING" id="515622.bpr_III054"/>
<dbReference type="EMBL" id="CP001811">
    <property type="protein sequence ID" value="ADL35743.1"/>
    <property type="molecule type" value="Genomic_DNA"/>
</dbReference>
<dbReference type="AlphaFoldDB" id="E0S2W1"/>
<dbReference type="InterPro" id="IPR029039">
    <property type="entry name" value="Flavoprotein-like_sf"/>
</dbReference>
<name>E0S2W1_BUTPB</name>
<dbReference type="KEGG" id="bpb:bpr_III054"/>
<dbReference type="eggNOG" id="COG1182">
    <property type="taxonomic scope" value="Bacteria"/>
</dbReference>